<evidence type="ECO:0000313" key="10">
    <source>
        <dbReference type="Proteomes" id="UP000282760"/>
    </source>
</evidence>
<dbReference type="InterPro" id="IPR001036">
    <property type="entry name" value="Acrflvin-R"/>
</dbReference>
<dbReference type="Gene3D" id="3.30.70.1320">
    <property type="entry name" value="Multidrug efflux transporter AcrB pore domain like"/>
    <property type="match status" value="1"/>
</dbReference>
<dbReference type="PANTHER" id="PTHR32063:SF34">
    <property type="entry name" value="MULTIDRUG RESISTANCE PROTEIN MDTC"/>
    <property type="match status" value="1"/>
</dbReference>
<keyword evidence="4" id="KW-0997">Cell inner membrane</keyword>
<comment type="subcellular location">
    <subcellularLocation>
        <location evidence="1">Cell inner membrane</location>
        <topology evidence="1">Multi-pass membrane protein</topology>
    </subcellularLocation>
</comment>
<dbReference type="SUPFAM" id="SSF82714">
    <property type="entry name" value="Multidrug efflux transporter AcrB TolC docking domain, DN and DC subdomains"/>
    <property type="match status" value="2"/>
</dbReference>
<dbReference type="Proteomes" id="UP000282760">
    <property type="component" value="Chromosome"/>
</dbReference>
<dbReference type="PRINTS" id="PR00702">
    <property type="entry name" value="ACRIFLAVINRP"/>
</dbReference>
<dbReference type="SUPFAM" id="SSF82866">
    <property type="entry name" value="Multidrug efflux transporter AcrB transmembrane domain"/>
    <property type="match status" value="2"/>
</dbReference>
<evidence type="ECO:0000256" key="8">
    <source>
        <dbReference type="SAM" id="Phobius"/>
    </source>
</evidence>
<sequence>MNLSGPFIKRPVATMLLSLAIMLLGGVSFGLLPVSPLPQMDFPVIVVQASLPGASPEVMASTVATPLERSFGAIAGVNTMSSRSSQGSTRVILQFDLDRDINGAAREVQAAINASRNLLPSGMRSMPTYKKVNPSQAPIMVLSLTSDVLEKGQLYDLASTILSQSLSQVQGVGEVQIGGSSLPAVRIELEPQALNQYGVALDDVRKTIAEANVRRPKGSVEDDQRLWQIQANDQLEKAKDYESLIIHYNGGAALRLKDVAKVSDGVEDRYNSGFFNDDAAVLLVINRQAGANIIETVNEIKAQLPALQAVLPASVKLNLAMDRSPVIKATLHEAEMTLLIAVALVILVVFLFLGNFRASLIPTLAVPVSLVGTFAVMYLYGFSLNNLSLMALILATGLVVDDAIVVLENISRHIDEGVKPMKAAYLGAKEVGFTLLSMNVSLVAVFLSILFMGGIIESLFREFSITLAAAIVVSLVVSLTLTPMLCARWLKPHTPGEENRLQRWSRRTNDWMVGKYATSLDWVLRHRRLTLLSLIITVGVNVALYVVVPKTFMPQQDTGQLIGFVRGDDGLSFSVMQPKMEVFRRAVLKDEAVESVAGFIGGTNGTNNAFMLVRLKPIKERNISAQKVIERLRKEMPKVAGAQLMLMADQDLQFGGGREQTTSQYSYILQSGDLGALREWYPKVVTALRALPELTAIDAREGAGAQQVTLIVDRDQAKRLGVNMEMVTAVLNNAYSQRQISTIYDSLNQYQVVMEVNPKYAQDPVTLKQVQVITADGARIPLSTFAHYENSLEDDRVSHEGQFASESISFDMAEGVTVEQGSTAIERAIAKLGLPEDVIVKMAGTADAFAATQKSQPFMILGALLAVYLVLGVLYESYIHPLTILSTLPSAGVGALLSIYVLGGEFSLISLLGLFLLIGVVKKNAILMIDLALQLERHQGMAPLESIRSACLQRLRPILMTTLAAILGALPLLLSRAEGAEMRQPLGLTIIGGLVFSQVLTLYTTPVVYLYLDKLRHRFNKWRGVRTDAALETPL</sequence>
<evidence type="ECO:0000256" key="3">
    <source>
        <dbReference type="ARBA" id="ARBA00022475"/>
    </source>
</evidence>
<dbReference type="FunFam" id="1.20.1640.10:FF:000001">
    <property type="entry name" value="Efflux pump membrane transporter"/>
    <property type="match status" value="1"/>
</dbReference>
<dbReference type="SUPFAM" id="SSF82693">
    <property type="entry name" value="Multidrug efflux transporter AcrB pore domain, PN1, PN2, PC1 and PC2 subdomains"/>
    <property type="match status" value="3"/>
</dbReference>
<dbReference type="GO" id="GO:0005886">
    <property type="term" value="C:plasma membrane"/>
    <property type="evidence" value="ECO:0007669"/>
    <property type="project" value="UniProtKB-SubCell"/>
</dbReference>
<dbReference type="AlphaFoldDB" id="A0A3T0JUH8"/>
<protein>
    <submittedName>
        <fullName evidence="9">Acriflavine resistance protein B</fullName>
    </submittedName>
</protein>
<proteinExistence type="predicted"/>
<dbReference type="PANTHER" id="PTHR32063">
    <property type="match status" value="1"/>
</dbReference>
<keyword evidence="5 8" id="KW-0812">Transmembrane</keyword>
<feature type="transmembrane region" description="Helical" evidence="8">
    <location>
        <begin position="954"/>
        <end position="974"/>
    </location>
</feature>
<feature type="transmembrane region" description="Helical" evidence="8">
    <location>
        <begin position="908"/>
        <end position="933"/>
    </location>
</feature>
<feature type="transmembrane region" description="Helical" evidence="8">
    <location>
        <begin position="468"/>
        <end position="490"/>
    </location>
</feature>
<dbReference type="Gene3D" id="1.20.1640.10">
    <property type="entry name" value="Multidrug efflux transporter AcrB transmembrane domain"/>
    <property type="match status" value="2"/>
</dbReference>
<feature type="transmembrane region" description="Helical" evidence="8">
    <location>
        <begin position="336"/>
        <end position="353"/>
    </location>
</feature>
<dbReference type="Gene3D" id="3.30.2090.10">
    <property type="entry name" value="Multidrug efflux transporter AcrB TolC docking domain, DN and DC subdomains"/>
    <property type="match status" value="2"/>
</dbReference>
<accession>A0A3T0JUH8</accession>
<feature type="transmembrane region" description="Helical" evidence="8">
    <location>
        <begin position="529"/>
        <end position="548"/>
    </location>
</feature>
<keyword evidence="7 8" id="KW-0472">Membrane</keyword>
<dbReference type="Gene3D" id="3.30.70.1440">
    <property type="entry name" value="Multidrug efflux transporter AcrB pore domain"/>
    <property type="match status" value="1"/>
</dbReference>
<evidence type="ECO:0000256" key="7">
    <source>
        <dbReference type="ARBA" id="ARBA00023136"/>
    </source>
</evidence>
<feature type="transmembrane region" description="Helical" evidence="8">
    <location>
        <begin position="986"/>
        <end position="1012"/>
    </location>
</feature>
<keyword evidence="6 8" id="KW-1133">Transmembrane helix</keyword>
<dbReference type="InterPro" id="IPR027463">
    <property type="entry name" value="AcrB_DN_DC_subdom"/>
</dbReference>
<evidence type="ECO:0000256" key="1">
    <source>
        <dbReference type="ARBA" id="ARBA00004429"/>
    </source>
</evidence>
<evidence type="ECO:0000256" key="4">
    <source>
        <dbReference type="ARBA" id="ARBA00022519"/>
    </source>
</evidence>
<feature type="transmembrane region" description="Helical" evidence="8">
    <location>
        <begin position="858"/>
        <end position="875"/>
    </location>
</feature>
<evidence type="ECO:0000256" key="2">
    <source>
        <dbReference type="ARBA" id="ARBA00022448"/>
    </source>
</evidence>
<feature type="transmembrane region" description="Helical" evidence="8">
    <location>
        <begin position="12"/>
        <end position="32"/>
    </location>
</feature>
<evidence type="ECO:0000256" key="6">
    <source>
        <dbReference type="ARBA" id="ARBA00022989"/>
    </source>
</evidence>
<gene>
    <name evidence="9" type="ORF">CT157_13520</name>
</gene>
<feature type="transmembrane region" description="Helical" evidence="8">
    <location>
        <begin position="360"/>
        <end position="381"/>
    </location>
</feature>
<reference evidence="9 10" key="1">
    <citation type="submission" date="2017-11" db="EMBL/GenBank/DDBJ databases">
        <title>Effect of PGPRs.</title>
        <authorList>
            <person name="Oliva R."/>
            <person name="Nong J."/>
            <person name="Roman V."/>
        </authorList>
    </citation>
    <scope>NUCLEOTIDE SEQUENCE [LARGE SCALE GENOMIC DNA]</scope>
    <source>
        <strain evidence="9">Inb918</strain>
    </source>
</reference>
<keyword evidence="2" id="KW-0813">Transport</keyword>
<keyword evidence="3" id="KW-1003">Cell membrane</keyword>
<evidence type="ECO:0000256" key="5">
    <source>
        <dbReference type="ARBA" id="ARBA00022692"/>
    </source>
</evidence>
<dbReference type="Gene3D" id="3.30.70.1430">
    <property type="entry name" value="Multidrug efflux transporter AcrB pore domain"/>
    <property type="match status" value="2"/>
</dbReference>
<feature type="transmembrane region" description="Helical" evidence="8">
    <location>
        <begin position="431"/>
        <end position="456"/>
    </location>
</feature>
<dbReference type="Pfam" id="PF00873">
    <property type="entry name" value="ACR_tran"/>
    <property type="match status" value="1"/>
</dbReference>
<dbReference type="FunFam" id="3.30.70.1430:FF:000001">
    <property type="entry name" value="Efflux pump membrane transporter"/>
    <property type="match status" value="1"/>
</dbReference>
<dbReference type="GO" id="GO:0042910">
    <property type="term" value="F:xenobiotic transmembrane transporter activity"/>
    <property type="evidence" value="ECO:0007669"/>
    <property type="project" value="TreeGrafter"/>
</dbReference>
<organism evidence="9 10">
    <name type="scientific">Pseudomonas syringae</name>
    <dbReference type="NCBI Taxonomy" id="317"/>
    <lineage>
        <taxon>Bacteria</taxon>
        <taxon>Pseudomonadati</taxon>
        <taxon>Pseudomonadota</taxon>
        <taxon>Gammaproteobacteria</taxon>
        <taxon>Pseudomonadales</taxon>
        <taxon>Pseudomonadaceae</taxon>
        <taxon>Pseudomonas</taxon>
    </lineage>
</organism>
<evidence type="ECO:0000313" key="9">
    <source>
        <dbReference type="EMBL" id="AZV26982.1"/>
    </source>
</evidence>
<name>A0A3T0JUH8_PSESX</name>
<dbReference type="EMBL" id="CP024646">
    <property type="protein sequence ID" value="AZV26982.1"/>
    <property type="molecule type" value="Genomic_DNA"/>
</dbReference>